<keyword evidence="4 8" id="KW-0812">Transmembrane</keyword>
<name>A0ABW6T3G7_9ACTN</name>
<dbReference type="Gene3D" id="1.20.1250.20">
    <property type="entry name" value="MFS general substrate transporter like domains"/>
    <property type="match status" value="1"/>
</dbReference>
<evidence type="ECO:0000256" key="4">
    <source>
        <dbReference type="ARBA" id="ARBA00022692"/>
    </source>
</evidence>
<reference evidence="9 10" key="1">
    <citation type="submission" date="2024-10" db="EMBL/GenBank/DDBJ databases">
        <title>The Natural Products Discovery Center: Release of the First 8490 Sequenced Strains for Exploring Actinobacteria Biosynthetic Diversity.</title>
        <authorList>
            <person name="Kalkreuter E."/>
            <person name="Kautsar S.A."/>
            <person name="Yang D."/>
            <person name="Bader C.D."/>
            <person name="Teijaro C.N."/>
            <person name="Fluegel L."/>
            <person name="Davis C.M."/>
            <person name="Simpson J.R."/>
            <person name="Lauterbach L."/>
            <person name="Steele A.D."/>
            <person name="Gui C."/>
            <person name="Meng S."/>
            <person name="Li G."/>
            <person name="Viehrig K."/>
            <person name="Ye F."/>
            <person name="Su P."/>
            <person name="Kiefer A.F."/>
            <person name="Nichols A."/>
            <person name="Cepeda A.J."/>
            <person name="Yan W."/>
            <person name="Fan B."/>
            <person name="Jiang Y."/>
            <person name="Adhikari A."/>
            <person name="Zheng C.-J."/>
            <person name="Schuster L."/>
            <person name="Cowan T.M."/>
            <person name="Smanski M.J."/>
            <person name="Chevrette M.G."/>
            <person name="De Carvalho L.P.S."/>
            <person name="Shen B."/>
        </authorList>
    </citation>
    <scope>NUCLEOTIDE SEQUENCE [LARGE SCALE GENOMIC DNA]</scope>
    <source>
        <strain evidence="9 10">NPDC002173</strain>
    </source>
</reference>
<accession>A0ABW6T3G7</accession>
<evidence type="ECO:0000256" key="3">
    <source>
        <dbReference type="ARBA" id="ARBA00022475"/>
    </source>
</evidence>
<evidence type="ECO:0000256" key="5">
    <source>
        <dbReference type="ARBA" id="ARBA00022989"/>
    </source>
</evidence>
<feature type="transmembrane region" description="Helical" evidence="8">
    <location>
        <begin position="12"/>
        <end position="36"/>
    </location>
</feature>
<sequence length="441" mass="45308">MLRRILPPQGPPRLLALAQLAGAVGDGAFIVCSALFFTRIVGLSPTQVGFGLTLGWGVGSVAGIPLGHLADRRGPRGTAIVLAVATAAAIGSFLLVRSPWAFTVAACLYASCQSGLTAARQALLAGLVDRERRTEIRAYLQSTVNGGLAIGAALGGVALQLDTREAYLTIFTMDAASFLATALVLRRLPAVAVPAAPAQGAVPVVAAGPKLAVLRDRPYALVTFLNMIMMLYMPLLSLVLPLWIVGHTAAPHWTVSALLVVNTASVVLFQVRVARGVTGLRTASRFVRRSGVVMLAACAVFALSATGASAWTATAVLLAGAALQVIGEMTLSAGAWEIGFGLAPSDKQGQYQGFFGSGAAIARMLGPLLLTTLVMGHGTPGWLLLGGLFLAAGAAMGPAVRWAERTRATEPPGPEPVRTTPARSDATPEAAGPEPLLASGC</sequence>
<dbReference type="PANTHER" id="PTHR23517:SF3">
    <property type="entry name" value="INTEGRAL MEMBRANE TRANSPORT PROTEIN"/>
    <property type="match status" value="1"/>
</dbReference>
<feature type="transmembrane region" description="Helical" evidence="8">
    <location>
        <begin position="317"/>
        <end position="342"/>
    </location>
</feature>
<feature type="transmembrane region" description="Helical" evidence="8">
    <location>
        <begin position="354"/>
        <end position="375"/>
    </location>
</feature>
<feature type="transmembrane region" description="Helical" evidence="8">
    <location>
        <begin position="219"/>
        <end position="244"/>
    </location>
</feature>
<evidence type="ECO:0000313" key="9">
    <source>
        <dbReference type="EMBL" id="MFF3671763.1"/>
    </source>
</evidence>
<dbReference type="EMBL" id="JBIASD010000054">
    <property type="protein sequence ID" value="MFF3671763.1"/>
    <property type="molecule type" value="Genomic_DNA"/>
</dbReference>
<feature type="region of interest" description="Disordered" evidence="7">
    <location>
        <begin position="405"/>
        <end position="441"/>
    </location>
</feature>
<evidence type="ECO:0000256" key="8">
    <source>
        <dbReference type="SAM" id="Phobius"/>
    </source>
</evidence>
<evidence type="ECO:0000256" key="6">
    <source>
        <dbReference type="ARBA" id="ARBA00023136"/>
    </source>
</evidence>
<dbReference type="PANTHER" id="PTHR23517">
    <property type="entry name" value="RESISTANCE PROTEIN MDTM, PUTATIVE-RELATED-RELATED"/>
    <property type="match status" value="1"/>
</dbReference>
<feature type="transmembrane region" description="Helical" evidence="8">
    <location>
        <begin position="250"/>
        <end position="271"/>
    </location>
</feature>
<dbReference type="InterPro" id="IPR050171">
    <property type="entry name" value="MFS_Transporters"/>
</dbReference>
<proteinExistence type="predicted"/>
<comment type="caution">
    <text evidence="9">The sequence shown here is derived from an EMBL/GenBank/DDBJ whole genome shotgun (WGS) entry which is preliminary data.</text>
</comment>
<evidence type="ECO:0000256" key="1">
    <source>
        <dbReference type="ARBA" id="ARBA00004651"/>
    </source>
</evidence>
<feature type="transmembrane region" description="Helical" evidence="8">
    <location>
        <begin position="139"/>
        <end position="160"/>
    </location>
</feature>
<evidence type="ECO:0000256" key="7">
    <source>
        <dbReference type="SAM" id="MobiDB-lite"/>
    </source>
</evidence>
<keyword evidence="6 8" id="KW-0472">Membrane</keyword>
<keyword evidence="3" id="KW-1003">Cell membrane</keyword>
<feature type="transmembrane region" description="Helical" evidence="8">
    <location>
        <begin position="381"/>
        <end position="400"/>
    </location>
</feature>
<evidence type="ECO:0000313" key="10">
    <source>
        <dbReference type="Proteomes" id="UP001602013"/>
    </source>
</evidence>
<gene>
    <name evidence="9" type="ORF">ACFYXI_39880</name>
</gene>
<feature type="transmembrane region" description="Helical" evidence="8">
    <location>
        <begin position="292"/>
        <end position="311"/>
    </location>
</feature>
<dbReference type="InterPro" id="IPR011701">
    <property type="entry name" value="MFS"/>
</dbReference>
<protein>
    <submittedName>
        <fullName evidence="9">MFS transporter</fullName>
    </submittedName>
</protein>
<dbReference type="Proteomes" id="UP001602013">
    <property type="component" value="Unassembled WGS sequence"/>
</dbReference>
<keyword evidence="5 8" id="KW-1133">Transmembrane helix</keyword>
<organism evidence="9 10">
    <name type="scientific">Microtetraspora malaysiensis</name>
    <dbReference type="NCBI Taxonomy" id="161358"/>
    <lineage>
        <taxon>Bacteria</taxon>
        <taxon>Bacillati</taxon>
        <taxon>Actinomycetota</taxon>
        <taxon>Actinomycetes</taxon>
        <taxon>Streptosporangiales</taxon>
        <taxon>Streptosporangiaceae</taxon>
        <taxon>Microtetraspora</taxon>
    </lineage>
</organism>
<keyword evidence="10" id="KW-1185">Reference proteome</keyword>
<evidence type="ECO:0000256" key="2">
    <source>
        <dbReference type="ARBA" id="ARBA00022448"/>
    </source>
</evidence>
<feature type="transmembrane region" description="Helical" evidence="8">
    <location>
        <begin position="79"/>
        <end position="96"/>
    </location>
</feature>
<comment type="subcellular location">
    <subcellularLocation>
        <location evidence="1">Cell membrane</location>
        <topology evidence="1">Multi-pass membrane protein</topology>
    </subcellularLocation>
</comment>
<dbReference type="InterPro" id="IPR036259">
    <property type="entry name" value="MFS_trans_sf"/>
</dbReference>
<dbReference type="Pfam" id="PF07690">
    <property type="entry name" value="MFS_1"/>
    <property type="match status" value="1"/>
</dbReference>
<feature type="transmembrane region" description="Helical" evidence="8">
    <location>
        <begin position="48"/>
        <end position="67"/>
    </location>
</feature>
<keyword evidence="2" id="KW-0813">Transport</keyword>
<dbReference type="SUPFAM" id="SSF103473">
    <property type="entry name" value="MFS general substrate transporter"/>
    <property type="match status" value="1"/>
</dbReference>
<feature type="transmembrane region" description="Helical" evidence="8">
    <location>
        <begin position="166"/>
        <end position="185"/>
    </location>
</feature>
<dbReference type="RefSeq" id="WP_387417929.1">
    <property type="nucleotide sequence ID" value="NZ_JBIASD010000054.1"/>
</dbReference>